<dbReference type="AlphaFoldDB" id="A0A1X7UMV1"/>
<reference evidence="9" key="1">
    <citation type="submission" date="2017-05" db="UniProtKB">
        <authorList>
            <consortium name="EnsemblMetazoa"/>
        </authorList>
    </citation>
    <scope>IDENTIFICATION</scope>
</reference>
<dbReference type="PANTHER" id="PTHR22762">
    <property type="entry name" value="ALPHA-GLUCOSIDASE"/>
    <property type="match status" value="1"/>
</dbReference>
<dbReference type="GO" id="GO:0005975">
    <property type="term" value="P:carbohydrate metabolic process"/>
    <property type="evidence" value="ECO:0007669"/>
    <property type="project" value="InterPro"/>
</dbReference>
<dbReference type="PANTHER" id="PTHR22762:SF54">
    <property type="entry name" value="BCDNA.GH04962"/>
    <property type="match status" value="1"/>
</dbReference>
<dbReference type="InterPro" id="IPR048395">
    <property type="entry name" value="Glyco_hydro_31_C"/>
</dbReference>
<dbReference type="EnsemblMetazoa" id="Aqu2.1.29093_001">
    <property type="protein sequence ID" value="Aqu2.1.29093_001"/>
    <property type="gene ID" value="Aqu2.1.29093"/>
</dbReference>
<dbReference type="OrthoDB" id="3237269at2759"/>
<evidence type="ECO:0000256" key="6">
    <source>
        <dbReference type="RuleBase" id="RU361185"/>
    </source>
</evidence>
<dbReference type="Pfam" id="PF01055">
    <property type="entry name" value="Glyco_hydro_31_2nd"/>
    <property type="match status" value="1"/>
</dbReference>
<name>A0A1X7UMV1_AMPQE</name>
<evidence type="ECO:0000256" key="3">
    <source>
        <dbReference type="ARBA" id="ARBA00022801"/>
    </source>
</evidence>
<dbReference type="GO" id="GO:0090599">
    <property type="term" value="F:alpha-glucosidase activity"/>
    <property type="evidence" value="ECO:0007669"/>
    <property type="project" value="TreeGrafter"/>
</dbReference>
<feature type="domain" description="Glycosyl hydrolase family 31 C-terminal" evidence="8">
    <location>
        <begin position="94"/>
        <end position="120"/>
    </location>
</feature>
<evidence type="ECO:0000313" key="9">
    <source>
        <dbReference type="EnsemblMetazoa" id="Aqu2.1.29093_001"/>
    </source>
</evidence>
<evidence type="ECO:0000256" key="2">
    <source>
        <dbReference type="ARBA" id="ARBA00022729"/>
    </source>
</evidence>
<keyword evidence="5 6" id="KW-0326">Glycosidase</keyword>
<evidence type="ECO:0000256" key="1">
    <source>
        <dbReference type="ARBA" id="ARBA00007806"/>
    </source>
</evidence>
<dbReference type="Pfam" id="PF21365">
    <property type="entry name" value="Glyco_hydro_31_3rd"/>
    <property type="match status" value="1"/>
</dbReference>
<dbReference type="GO" id="GO:0006491">
    <property type="term" value="P:N-glycan processing"/>
    <property type="evidence" value="ECO:0007669"/>
    <property type="project" value="TreeGrafter"/>
</dbReference>
<comment type="similarity">
    <text evidence="1 6">Belongs to the glycosyl hydrolase 31 family.</text>
</comment>
<dbReference type="InterPro" id="IPR017853">
    <property type="entry name" value="GH"/>
</dbReference>
<protein>
    <submittedName>
        <fullName evidence="9">Uncharacterized protein</fullName>
    </submittedName>
</protein>
<evidence type="ECO:0000259" key="8">
    <source>
        <dbReference type="Pfam" id="PF21365"/>
    </source>
</evidence>
<sequence length="120" mass="14415">MRSGGRERPFVLSRAFFAGSQRYGKTLKNPPVWFQGEAGSFYPFFRAHAHIDTKRREPYLMDEENRNVIHEALRLRYKLLPYWYTLFYQSHISGLPVARPLWLEFPRDKNTYNIEDQIMI</sequence>
<dbReference type="STRING" id="400682.A0A1X7UMV1"/>
<dbReference type="SUPFAM" id="SSF51445">
    <property type="entry name" value="(Trans)glycosidases"/>
    <property type="match status" value="1"/>
</dbReference>
<feature type="domain" description="Glycoside hydrolase family 31 TIM barrel" evidence="7">
    <location>
        <begin position="37"/>
        <end position="86"/>
    </location>
</feature>
<evidence type="ECO:0000259" key="7">
    <source>
        <dbReference type="Pfam" id="PF01055"/>
    </source>
</evidence>
<organism evidence="9">
    <name type="scientific">Amphimedon queenslandica</name>
    <name type="common">Sponge</name>
    <dbReference type="NCBI Taxonomy" id="400682"/>
    <lineage>
        <taxon>Eukaryota</taxon>
        <taxon>Metazoa</taxon>
        <taxon>Porifera</taxon>
        <taxon>Demospongiae</taxon>
        <taxon>Heteroscleromorpha</taxon>
        <taxon>Haplosclerida</taxon>
        <taxon>Niphatidae</taxon>
        <taxon>Amphimedon</taxon>
    </lineage>
</organism>
<dbReference type="Gene3D" id="3.20.20.80">
    <property type="entry name" value="Glycosidases"/>
    <property type="match status" value="1"/>
</dbReference>
<evidence type="ECO:0000256" key="5">
    <source>
        <dbReference type="ARBA" id="ARBA00023295"/>
    </source>
</evidence>
<dbReference type="InParanoid" id="A0A1X7UMV1"/>
<accession>A0A1X7UMV1</accession>
<proteinExistence type="inferred from homology"/>
<keyword evidence="2" id="KW-0732">Signal</keyword>
<keyword evidence="4" id="KW-0325">Glycoprotein</keyword>
<keyword evidence="3 6" id="KW-0378">Hydrolase</keyword>
<evidence type="ECO:0000256" key="4">
    <source>
        <dbReference type="ARBA" id="ARBA00023180"/>
    </source>
</evidence>
<dbReference type="InterPro" id="IPR000322">
    <property type="entry name" value="Glyco_hydro_31_TIM"/>
</dbReference>